<sequence>MNLWEVADFLKGQGVNAINLDGGGSSTYVANGSLAMSQSPCGAALGGSPPSCVHQCQPEDCSGYGRASMGTANARRAGVRLASQPTAACGAHGVCTQDGCVCDAGWRGENCSQVCNFSWLCDLGFYGDGCNQTCTCANGGSCDPVHGGCSCPIGFHGDSCEQGVFIHGCVYCYASARTCDPVTGSCNALFQGEKNQSIQRYGTTCNSPACSEHYLFMMSAPQSLMSTNSFIVVIL</sequence>
<proteinExistence type="predicted"/>
<organism evidence="3 4">
    <name type="scientific">Salmo trutta</name>
    <name type="common">Brown trout</name>
    <dbReference type="NCBI Taxonomy" id="8032"/>
    <lineage>
        <taxon>Eukaryota</taxon>
        <taxon>Metazoa</taxon>
        <taxon>Chordata</taxon>
        <taxon>Craniata</taxon>
        <taxon>Vertebrata</taxon>
        <taxon>Euteleostomi</taxon>
        <taxon>Actinopterygii</taxon>
        <taxon>Neopterygii</taxon>
        <taxon>Teleostei</taxon>
        <taxon>Protacanthopterygii</taxon>
        <taxon>Salmoniformes</taxon>
        <taxon>Salmonidae</taxon>
        <taxon>Salmoninae</taxon>
        <taxon>Salmo</taxon>
    </lineage>
</organism>
<dbReference type="Gene3D" id="2.170.300.10">
    <property type="entry name" value="Tie2 ligand-binding domain superfamily"/>
    <property type="match status" value="1"/>
</dbReference>
<comment type="caution">
    <text evidence="1">Lacks conserved residue(s) required for the propagation of feature annotation.</text>
</comment>
<dbReference type="InterPro" id="IPR052108">
    <property type="entry name" value="MEGF/SIB"/>
</dbReference>
<keyword evidence="4" id="KW-1185">Reference proteome</keyword>
<evidence type="ECO:0000259" key="2">
    <source>
        <dbReference type="PROSITE" id="PS50026"/>
    </source>
</evidence>
<dbReference type="OMA" id="FMMSAPQ"/>
<evidence type="ECO:0000313" key="4">
    <source>
        <dbReference type="Proteomes" id="UP000472277"/>
    </source>
</evidence>
<keyword evidence="1" id="KW-0245">EGF-like domain</keyword>
<reference evidence="3" key="1">
    <citation type="submission" date="2025-08" db="UniProtKB">
        <authorList>
            <consortium name="Ensembl"/>
        </authorList>
    </citation>
    <scope>IDENTIFICATION</scope>
</reference>
<name>A0A674DDU4_SALTR</name>
<dbReference type="Proteomes" id="UP000472277">
    <property type="component" value="Chromosome 37"/>
</dbReference>
<dbReference type="InterPro" id="IPR000742">
    <property type="entry name" value="EGF"/>
</dbReference>
<evidence type="ECO:0000313" key="3">
    <source>
        <dbReference type="Ensembl" id="ENSSTUP00000094152.1"/>
    </source>
</evidence>
<dbReference type="Ensembl" id="ENSSTUT00000100800.1">
    <property type="protein sequence ID" value="ENSSTUP00000094152.1"/>
    <property type="gene ID" value="ENSSTUG00000041977.1"/>
</dbReference>
<dbReference type="PROSITE" id="PS00022">
    <property type="entry name" value="EGF_1"/>
    <property type="match status" value="1"/>
</dbReference>
<keyword evidence="1" id="KW-1015">Disulfide bond</keyword>
<dbReference type="Pfam" id="PF09992">
    <property type="entry name" value="NAGPA"/>
    <property type="match status" value="1"/>
</dbReference>
<dbReference type="InterPro" id="IPR018711">
    <property type="entry name" value="NAGPA"/>
</dbReference>
<dbReference type="Pfam" id="PF23106">
    <property type="entry name" value="EGF_Teneurin"/>
    <property type="match status" value="1"/>
</dbReference>
<dbReference type="PANTHER" id="PTHR24035:SF109">
    <property type="entry name" value="PROTEIN DRAPER"/>
    <property type="match status" value="1"/>
</dbReference>
<dbReference type="PROSITE" id="PS50026">
    <property type="entry name" value="EGF_3"/>
    <property type="match status" value="1"/>
</dbReference>
<accession>A0A674DDU4</accession>
<protein>
    <recommendedName>
        <fullName evidence="2">EGF-like domain-containing protein</fullName>
    </recommendedName>
</protein>
<reference evidence="3" key="2">
    <citation type="submission" date="2025-09" db="UniProtKB">
        <authorList>
            <consortium name="Ensembl"/>
        </authorList>
    </citation>
    <scope>IDENTIFICATION</scope>
</reference>
<dbReference type="PROSITE" id="PS01186">
    <property type="entry name" value="EGF_2"/>
    <property type="match status" value="1"/>
</dbReference>
<dbReference type="PANTHER" id="PTHR24035">
    <property type="entry name" value="MULTIPLE EPIDERMAL GROWTH FACTOR-LIKE DOMAINS PROTEIN"/>
    <property type="match status" value="1"/>
</dbReference>
<feature type="domain" description="EGF-like" evidence="2">
    <location>
        <begin position="126"/>
        <end position="161"/>
    </location>
</feature>
<feature type="disulfide bond" evidence="1">
    <location>
        <begin position="151"/>
        <end position="160"/>
    </location>
</feature>
<evidence type="ECO:0000256" key="1">
    <source>
        <dbReference type="PROSITE-ProRule" id="PRU00076"/>
    </source>
</evidence>
<dbReference type="AlphaFoldDB" id="A0A674DDU4"/>